<comment type="caution">
    <text evidence="9">The sequence shown here is derived from an EMBL/GenBank/DDBJ whole genome shotgun (WGS) entry which is preliminary data.</text>
</comment>
<dbReference type="Pfam" id="PF05043">
    <property type="entry name" value="Mga"/>
    <property type="match status" value="1"/>
</dbReference>
<dbReference type="Gene3D" id="3.40.50.2300">
    <property type="match status" value="1"/>
</dbReference>
<dbReference type="InterPro" id="IPR011608">
    <property type="entry name" value="PRD"/>
</dbReference>
<dbReference type="PROSITE" id="PS51094">
    <property type="entry name" value="PTS_EIIA_TYPE_2"/>
    <property type="match status" value="1"/>
</dbReference>
<dbReference type="Pfam" id="PF00359">
    <property type="entry name" value="PTS_EIIA_2"/>
    <property type="match status" value="1"/>
</dbReference>
<sequence>MRERSEKILKVILDKDSIKLQELIEMFGISKRTLYYNIEDINYDIKDCGEVKSINHVFSFVGDYDKLYKKMFIAGDNFINIENRKNYILYKIFNEEKFTIESLVNEMRLSKNTIVQTLDGIKEDLLKDGLKLVYKKGYKIIGSELKIREKYILLMEENRELLREYSEDILAFDKECTLNLTDYSLTNLSRFISFLNKRIKNNFSIHSYKFECDVKGFDYYKLLKNLLIKEAEESEVAYLCAYVSTLPSLNNNISEEKIKNYVDILIKRFEANTVITIEDKNEFKKNLKRHLLSSYYRIRFAFPISNPSLDEIRRKHESLYKIIKSILEDEKDFPDFIGIREEEIGFIAAYFGGYLRGTENEIKGRKKVLVVCPNGLLISKNLEIQLYKYIPTIDIIAVMSIKELNESNIEYDYIVSTMDIPGKKNVIVVNPMLSKLDIKQLMDKLVSFNQSNLQFNIERIMQAIKKNANIINYENLKNDLIKIIYQMDEKEEYQPMLKELVNEKRVNKVLRVKDWEEAIRLASQPLLEDNSIDERYVDAMIESIKKHGPYIVLADGFALPHANSKDGVNRLSMSLLTVEEEVDLLGKPVNIFMVLATVDNNSHIKALASLSEILFDKENLAIFRKGDKEKILKIINDSE</sequence>
<keyword evidence="1" id="KW-0808">Transferase</keyword>
<dbReference type="OrthoDB" id="3175596at2"/>
<proteinExistence type="predicted"/>
<dbReference type="RefSeq" id="WP_136006679.1">
    <property type="nucleotide sequence ID" value="NZ_SRYR01000003.1"/>
</dbReference>
<protein>
    <submittedName>
        <fullName evidence="9">Transcription antiterminator</fullName>
    </submittedName>
</protein>
<dbReference type="PANTHER" id="PTHR30185">
    <property type="entry name" value="CRYPTIC BETA-GLUCOSIDE BGL OPERON ANTITERMINATOR"/>
    <property type="match status" value="1"/>
</dbReference>
<evidence type="ECO:0000256" key="2">
    <source>
        <dbReference type="ARBA" id="ARBA00022737"/>
    </source>
</evidence>
<dbReference type="EMBL" id="SRYR01000003">
    <property type="protein sequence ID" value="TGY42395.1"/>
    <property type="molecule type" value="Genomic_DNA"/>
</dbReference>
<dbReference type="Gene3D" id="3.40.930.10">
    <property type="entry name" value="Mannitol-specific EII, Chain A"/>
    <property type="match status" value="1"/>
</dbReference>
<dbReference type="SUPFAM" id="SSF55804">
    <property type="entry name" value="Phoshotransferase/anion transport protein"/>
    <property type="match status" value="1"/>
</dbReference>
<dbReference type="InterPro" id="IPR036634">
    <property type="entry name" value="PRD_sf"/>
</dbReference>
<keyword evidence="4" id="KW-0010">Activator</keyword>
<feature type="domain" description="PRD" evidence="8">
    <location>
        <begin position="253"/>
        <end position="361"/>
    </location>
</feature>
<dbReference type="InterPro" id="IPR002178">
    <property type="entry name" value="PTS_EIIA_type-2_dom"/>
</dbReference>
<gene>
    <name evidence="9" type="ORF">E5347_09250</name>
</gene>
<dbReference type="PROSITE" id="PS51099">
    <property type="entry name" value="PTS_EIIB_TYPE_2"/>
    <property type="match status" value="1"/>
</dbReference>
<reference evidence="9 10" key="1">
    <citation type="submission" date="2019-04" db="EMBL/GenBank/DDBJ databases">
        <title>Microbes associate with the intestines of laboratory mice.</title>
        <authorList>
            <person name="Navarre W."/>
            <person name="Wong E."/>
            <person name="Huang K."/>
            <person name="Tropini C."/>
            <person name="Ng K."/>
            <person name="Yu B."/>
        </authorList>
    </citation>
    <scope>NUCLEOTIDE SEQUENCE [LARGE SCALE GENOMIC DNA]</scope>
    <source>
        <strain evidence="9 10">NM50_B9-20</strain>
    </source>
</reference>
<evidence type="ECO:0000259" key="8">
    <source>
        <dbReference type="PROSITE" id="PS51372"/>
    </source>
</evidence>
<dbReference type="AlphaFoldDB" id="A0A4S2DKD2"/>
<dbReference type="SUPFAM" id="SSF52794">
    <property type="entry name" value="PTS system IIB component-like"/>
    <property type="match status" value="1"/>
</dbReference>
<evidence type="ECO:0000313" key="10">
    <source>
        <dbReference type="Proteomes" id="UP000306888"/>
    </source>
</evidence>
<keyword evidence="2" id="KW-0677">Repeat</keyword>
<dbReference type="GO" id="GO:0009401">
    <property type="term" value="P:phosphoenolpyruvate-dependent sugar phosphotransferase system"/>
    <property type="evidence" value="ECO:0007669"/>
    <property type="project" value="InterPro"/>
</dbReference>
<evidence type="ECO:0000256" key="1">
    <source>
        <dbReference type="ARBA" id="ARBA00022679"/>
    </source>
</evidence>
<accession>A0A4S2DKD2</accession>
<evidence type="ECO:0000256" key="4">
    <source>
        <dbReference type="ARBA" id="ARBA00023159"/>
    </source>
</evidence>
<dbReference type="GO" id="GO:0006355">
    <property type="term" value="P:regulation of DNA-templated transcription"/>
    <property type="evidence" value="ECO:0007669"/>
    <property type="project" value="InterPro"/>
</dbReference>
<keyword evidence="5" id="KW-0804">Transcription</keyword>
<dbReference type="CDD" id="cd00211">
    <property type="entry name" value="PTS_IIA_fru"/>
    <property type="match status" value="1"/>
</dbReference>
<dbReference type="InterPro" id="IPR007737">
    <property type="entry name" value="Mga_HTH"/>
</dbReference>
<dbReference type="InterPro" id="IPR036095">
    <property type="entry name" value="PTS_EIIB-like_sf"/>
</dbReference>
<dbReference type="Pfam" id="PF00874">
    <property type="entry name" value="PRD"/>
    <property type="match status" value="1"/>
</dbReference>
<dbReference type="PANTHER" id="PTHR30185:SF9">
    <property type="entry name" value="MANNITOL-SPECIFIC PHOSPHOTRANSFERASE ENZYME IIA COMPONENT"/>
    <property type="match status" value="1"/>
</dbReference>
<dbReference type="Gene3D" id="1.10.1790.10">
    <property type="entry name" value="PRD domain"/>
    <property type="match status" value="1"/>
</dbReference>
<dbReference type="InterPro" id="IPR013011">
    <property type="entry name" value="PTS_EIIB_2"/>
</dbReference>
<evidence type="ECO:0000256" key="3">
    <source>
        <dbReference type="ARBA" id="ARBA00023015"/>
    </source>
</evidence>
<keyword evidence="10" id="KW-1185">Reference proteome</keyword>
<dbReference type="CDD" id="cd05568">
    <property type="entry name" value="PTS_IIB_bgl_like"/>
    <property type="match status" value="1"/>
</dbReference>
<dbReference type="SUPFAM" id="SSF63520">
    <property type="entry name" value="PTS-regulatory domain, PRD"/>
    <property type="match status" value="1"/>
</dbReference>
<organism evidence="9 10">
    <name type="scientific">Clostridium sartagoforme</name>
    <dbReference type="NCBI Taxonomy" id="84031"/>
    <lineage>
        <taxon>Bacteria</taxon>
        <taxon>Bacillati</taxon>
        <taxon>Bacillota</taxon>
        <taxon>Clostridia</taxon>
        <taxon>Eubacteriales</taxon>
        <taxon>Clostridiaceae</taxon>
        <taxon>Clostridium</taxon>
    </lineage>
</organism>
<evidence type="ECO:0000259" key="6">
    <source>
        <dbReference type="PROSITE" id="PS51094"/>
    </source>
</evidence>
<evidence type="ECO:0000259" key="7">
    <source>
        <dbReference type="PROSITE" id="PS51099"/>
    </source>
</evidence>
<dbReference type="InterPro" id="IPR016152">
    <property type="entry name" value="PTrfase/Anion_transptr"/>
</dbReference>
<keyword evidence="3" id="KW-0805">Transcription regulation</keyword>
<dbReference type="PROSITE" id="PS51372">
    <property type="entry name" value="PRD_2"/>
    <property type="match status" value="1"/>
</dbReference>
<dbReference type="InterPro" id="IPR050661">
    <property type="entry name" value="BglG_antiterminators"/>
</dbReference>
<evidence type="ECO:0000256" key="5">
    <source>
        <dbReference type="ARBA" id="ARBA00023163"/>
    </source>
</evidence>
<evidence type="ECO:0000313" key="9">
    <source>
        <dbReference type="EMBL" id="TGY42395.1"/>
    </source>
</evidence>
<feature type="domain" description="PTS EIIA type-2" evidence="6">
    <location>
        <begin position="499"/>
        <end position="638"/>
    </location>
</feature>
<dbReference type="GO" id="GO:0008982">
    <property type="term" value="F:protein-N(PI)-phosphohistidine-sugar phosphotransferase activity"/>
    <property type="evidence" value="ECO:0007669"/>
    <property type="project" value="InterPro"/>
</dbReference>
<dbReference type="Proteomes" id="UP000306888">
    <property type="component" value="Unassembled WGS sequence"/>
</dbReference>
<feature type="domain" description="PTS EIIB type-2" evidence="7">
    <location>
        <begin position="366"/>
        <end position="453"/>
    </location>
</feature>
<name>A0A4S2DKD2_9CLOT</name>